<dbReference type="PROSITE" id="PS50928">
    <property type="entry name" value="ABC_TM1"/>
    <property type="match status" value="1"/>
</dbReference>
<dbReference type="InterPro" id="IPR000515">
    <property type="entry name" value="MetI-like"/>
</dbReference>
<feature type="transmembrane region" description="Helical" evidence="8">
    <location>
        <begin position="66"/>
        <end position="91"/>
    </location>
</feature>
<keyword evidence="4 8" id="KW-0812">Transmembrane</keyword>
<evidence type="ECO:0000256" key="1">
    <source>
        <dbReference type="ARBA" id="ARBA00004651"/>
    </source>
</evidence>
<evidence type="ECO:0000313" key="10">
    <source>
        <dbReference type="EMBL" id="EME37885.1"/>
    </source>
</evidence>
<protein>
    <submittedName>
        <fullName evidence="10">Amino acid ABC transporter permease protein</fullName>
    </submittedName>
</protein>
<keyword evidence="6 8" id="KW-1133">Transmembrane helix</keyword>
<dbReference type="GO" id="GO:0043190">
    <property type="term" value="C:ATP-binding cassette (ABC) transporter complex"/>
    <property type="evidence" value="ECO:0007669"/>
    <property type="project" value="InterPro"/>
</dbReference>
<keyword evidence="2 8" id="KW-0813">Transport</keyword>
<evidence type="ECO:0000313" key="11">
    <source>
        <dbReference type="Proteomes" id="UP000009877"/>
    </source>
</evidence>
<dbReference type="SUPFAM" id="SSF161098">
    <property type="entry name" value="MetI-like"/>
    <property type="match status" value="1"/>
</dbReference>
<dbReference type="InterPro" id="IPR035906">
    <property type="entry name" value="MetI-like_sf"/>
</dbReference>
<dbReference type="Gene3D" id="1.10.3720.10">
    <property type="entry name" value="MetI-like"/>
    <property type="match status" value="1"/>
</dbReference>
<proteinExistence type="inferred from homology"/>
<keyword evidence="3" id="KW-1003">Cell membrane</keyword>
<name>M2YHA9_9MICC</name>
<dbReference type="NCBIfam" id="TIGR01726">
    <property type="entry name" value="HEQRo_perm_3TM"/>
    <property type="match status" value="1"/>
</dbReference>
<comment type="caution">
    <text evidence="10">The sequence shown here is derived from an EMBL/GenBank/DDBJ whole genome shotgun (WGS) entry which is preliminary data.</text>
</comment>
<comment type="subcellular location">
    <subcellularLocation>
        <location evidence="1 8">Cell membrane</location>
        <topology evidence="1 8">Multi-pass membrane protein</topology>
    </subcellularLocation>
</comment>
<dbReference type="RefSeq" id="WP_006213228.1">
    <property type="nucleotide sequence ID" value="NZ_ANHZ02000001.1"/>
</dbReference>
<dbReference type="PANTHER" id="PTHR30614">
    <property type="entry name" value="MEMBRANE COMPONENT OF AMINO ACID ABC TRANSPORTER"/>
    <property type="match status" value="1"/>
</dbReference>
<sequence>MDSRSPSTPEPDSPVRVLPARHPWRSLASMLGVIVILVIVWALITNPRWQWGVVAQWFTAESIMRGLGLTLSLTAIAGVAGFVLGFALALLRMSSSPVLAGLAWTYIWIFRSVPLLVQLLLWYNIGYLYETLVLGIPFTDVVLFEASTTELVGKFAAAALGLSLHQAAYAAEIIRGGILSVDAGQLEAAKALGLPAWRRSVGIVLPQALRAILPPAFNEIISLVKGTSIVYVLALGDLFYTAQIIYSRTNEVIPMLMVATIWYIVITTALNIVQYYVERRVARGAVRTLPSTPWQRVRARLASERADARERKRTRLHTEGSSL</sequence>
<dbReference type="Pfam" id="PF00528">
    <property type="entry name" value="BPD_transp_1"/>
    <property type="match status" value="1"/>
</dbReference>
<dbReference type="FunFam" id="1.10.3720.10:FF:000006">
    <property type="entry name" value="Glutamate/aspartate ABC transporter, permease protein GltK"/>
    <property type="match status" value="1"/>
</dbReference>
<feature type="transmembrane region" description="Helical" evidence="8">
    <location>
        <begin position="103"/>
        <end position="123"/>
    </location>
</feature>
<dbReference type="GeneID" id="93314938"/>
<dbReference type="CDD" id="cd06261">
    <property type="entry name" value="TM_PBP2"/>
    <property type="match status" value="1"/>
</dbReference>
<dbReference type="GO" id="GO:0022857">
    <property type="term" value="F:transmembrane transporter activity"/>
    <property type="evidence" value="ECO:0007669"/>
    <property type="project" value="InterPro"/>
</dbReference>
<reference evidence="10 11" key="1">
    <citation type="journal article" date="2014" name="Genome Announc.">
        <title>Draft Genome Sequence of Kocuria palustris PEL.</title>
        <authorList>
            <person name="Sharma G."/>
            <person name="Khatri I."/>
            <person name="Subramanian S."/>
        </authorList>
    </citation>
    <scope>NUCLEOTIDE SEQUENCE [LARGE SCALE GENOMIC DNA]</scope>
    <source>
        <strain evidence="10 11">PEL</strain>
    </source>
</reference>
<keyword evidence="11" id="KW-1185">Reference proteome</keyword>
<dbReference type="AlphaFoldDB" id="M2YHA9"/>
<dbReference type="GO" id="GO:0006865">
    <property type="term" value="P:amino acid transport"/>
    <property type="evidence" value="ECO:0007669"/>
    <property type="project" value="UniProtKB-KW"/>
</dbReference>
<feature type="domain" description="ABC transmembrane type-1" evidence="9">
    <location>
        <begin position="67"/>
        <end position="274"/>
    </location>
</feature>
<evidence type="ECO:0000256" key="3">
    <source>
        <dbReference type="ARBA" id="ARBA00022475"/>
    </source>
</evidence>
<feature type="transmembrane region" description="Helical" evidence="8">
    <location>
        <begin position="228"/>
        <end position="246"/>
    </location>
</feature>
<evidence type="ECO:0000256" key="8">
    <source>
        <dbReference type="RuleBase" id="RU363032"/>
    </source>
</evidence>
<keyword evidence="5" id="KW-0029">Amino-acid transport</keyword>
<keyword evidence="7 8" id="KW-0472">Membrane</keyword>
<evidence type="ECO:0000256" key="5">
    <source>
        <dbReference type="ARBA" id="ARBA00022970"/>
    </source>
</evidence>
<feature type="transmembrane region" description="Helical" evidence="8">
    <location>
        <begin position="27"/>
        <end position="45"/>
    </location>
</feature>
<organism evidence="10 11">
    <name type="scientific">Kocuria palustris PEL</name>
    <dbReference type="NCBI Taxonomy" id="1236550"/>
    <lineage>
        <taxon>Bacteria</taxon>
        <taxon>Bacillati</taxon>
        <taxon>Actinomycetota</taxon>
        <taxon>Actinomycetes</taxon>
        <taxon>Micrococcales</taxon>
        <taxon>Micrococcaceae</taxon>
        <taxon>Kocuria</taxon>
    </lineage>
</organism>
<evidence type="ECO:0000256" key="6">
    <source>
        <dbReference type="ARBA" id="ARBA00022989"/>
    </source>
</evidence>
<evidence type="ECO:0000256" key="2">
    <source>
        <dbReference type="ARBA" id="ARBA00022448"/>
    </source>
</evidence>
<dbReference type="Proteomes" id="UP000009877">
    <property type="component" value="Unassembled WGS sequence"/>
</dbReference>
<evidence type="ECO:0000256" key="7">
    <source>
        <dbReference type="ARBA" id="ARBA00023136"/>
    </source>
</evidence>
<feature type="transmembrane region" description="Helical" evidence="8">
    <location>
        <begin position="252"/>
        <end position="273"/>
    </location>
</feature>
<dbReference type="EMBL" id="ANHZ02000001">
    <property type="protein sequence ID" value="EME37885.1"/>
    <property type="molecule type" value="Genomic_DNA"/>
</dbReference>
<gene>
    <name evidence="10" type="ORF">C884_00080</name>
</gene>
<accession>M2YHA9</accession>
<dbReference type="PANTHER" id="PTHR30614:SF1">
    <property type="entry name" value="GLUTAMATE_ASPARTATE IMPORT PERMEASE PROTEIN GLTK"/>
    <property type="match status" value="1"/>
</dbReference>
<comment type="similarity">
    <text evidence="8">Belongs to the binding-protein-dependent transport system permease family.</text>
</comment>
<evidence type="ECO:0000256" key="4">
    <source>
        <dbReference type="ARBA" id="ARBA00022692"/>
    </source>
</evidence>
<evidence type="ECO:0000259" key="9">
    <source>
        <dbReference type="PROSITE" id="PS50928"/>
    </source>
</evidence>
<dbReference type="InterPro" id="IPR043429">
    <property type="entry name" value="ArtM/GltK/GlnP/TcyL/YhdX-like"/>
</dbReference>
<dbReference type="InterPro" id="IPR010065">
    <property type="entry name" value="AA_ABC_transptr_permease_3TM"/>
</dbReference>
<dbReference type="STRING" id="71999.KPaMU14_05920"/>